<gene>
    <name evidence="1" type="ORF">FPE01S_01_03590</name>
</gene>
<organism evidence="1 2">
    <name type="scientific">Flavihumibacter petaseus NBRC 106054</name>
    <dbReference type="NCBI Taxonomy" id="1220578"/>
    <lineage>
        <taxon>Bacteria</taxon>
        <taxon>Pseudomonadati</taxon>
        <taxon>Bacteroidota</taxon>
        <taxon>Chitinophagia</taxon>
        <taxon>Chitinophagales</taxon>
        <taxon>Chitinophagaceae</taxon>
        <taxon>Flavihumibacter</taxon>
    </lineage>
</organism>
<keyword evidence="2" id="KW-1185">Reference proteome</keyword>
<accession>A0A0E9MUA0</accession>
<sequence length="226" mass="25893">MRGQAVVRDTSAVAATVGAVNKLYTESIGQSSHLFTGTEYLRRATRTNGNAYYLDQELQPGTLWYMGARYESIPMMLDIEKDELVIQDFRKSLLIALFAEEVDSFYLDQHRFAFLPQWISGLSSGYFELPQTGALKLWVKRSKYFEQSAKADENALPGYRYESRYFIQSVNAFKEINTADDLMAIVADRQEAVKEYLKQNKLRFRRDKEAVLSAAVAFYNQIKAAL</sequence>
<dbReference type="STRING" id="1220578.FPE01S_01_03590"/>
<dbReference type="AlphaFoldDB" id="A0A0E9MUA0"/>
<dbReference type="EMBL" id="BBWV01000001">
    <property type="protein sequence ID" value="GAO41347.1"/>
    <property type="molecule type" value="Genomic_DNA"/>
</dbReference>
<reference evidence="1 2" key="1">
    <citation type="submission" date="2015-04" db="EMBL/GenBank/DDBJ databases">
        <title>Whole genome shotgun sequence of Flavihumibacter petaseus NBRC 106054.</title>
        <authorList>
            <person name="Miyazawa S."/>
            <person name="Hosoyama A."/>
            <person name="Hashimoto M."/>
            <person name="Noguchi M."/>
            <person name="Tsuchikane K."/>
            <person name="Ohji S."/>
            <person name="Yamazoe A."/>
            <person name="Ichikawa N."/>
            <person name="Kimura A."/>
            <person name="Fujita N."/>
        </authorList>
    </citation>
    <scope>NUCLEOTIDE SEQUENCE [LARGE SCALE GENOMIC DNA]</scope>
    <source>
        <strain evidence="1 2">NBRC 106054</strain>
    </source>
</reference>
<name>A0A0E9MUA0_9BACT</name>
<evidence type="ECO:0000313" key="2">
    <source>
        <dbReference type="Proteomes" id="UP000033121"/>
    </source>
</evidence>
<proteinExistence type="predicted"/>
<evidence type="ECO:0000313" key="1">
    <source>
        <dbReference type="EMBL" id="GAO41347.1"/>
    </source>
</evidence>
<dbReference type="Proteomes" id="UP000033121">
    <property type="component" value="Unassembled WGS sequence"/>
</dbReference>
<comment type="caution">
    <text evidence="1">The sequence shown here is derived from an EMBL/GenBank/DDBJ whole genome shotgun (WGS) entry which is preliminary data.</text>
</comment>
<protein>
    <submittedName>
        <fullName evidence="1">Uncharacterized protein</fullName>
    </submittedName>
</protein>